<comment type="similarity">
    <text evidence="1">In the C-terminal section; belongs to the transpeptidase family.</text>
</comment>
<feature type="region of interest" description="Disordered" evidence="14">
    <location>
        <begin position="713"/>
        <end position="744"/>
    </location>
</feature>
<keyword evidence="4" id="KW-0645">Protease</keyword>
<name>A0A542ZD65_9ACTN</name>
<dbReference type="InterPro" id="IPR012338">
    <property type="entry name" value="Beta-lactam/transpept-like"/>
</dbReference>
<evidence type="ECO:0000256" key="12">
    <source>
        <dbReference type="ARBA" id="ARBA00034000"/>
    </source>
</evidence>
<dbReference type="SUPFAM" id="SSF56601">
    <property type="entry name" value="beta-lactamase/transpeptidase-like"/>
    <property type="match status" value="1"/>
</dbReference>
<dbReference type="InterPro" id="IPR023346">
    <property type="entry name" value="Lysozyme-like_dom_sf"/>
</dbReference>
<dbReference type="Gene3D" id="3.40.710.10">
    <property type="entry name" value="DD-peptidase/beta-lactamase superfamily"/>
    <property type="match status" value="1"/>
</dbReference>
<feature type="domain" description="Penicillin-binding protein transpeptidase" evidence="15">
    <location>
        <begin position="426"/>
        <end position="653"/>
    </location>
</feature>
<keyword evidence="18" id="KW-1185">Reference proteome</keyword>
<evidence type="ECO:0000313" key="18">
    <source>
        <dbReference type="Proteomes" id="UP000316196"/>
    </source>
</evidence>
<evidence type="ECO:0000259" key="16">
    <source>
        <dbReference type="Pfam" id="PF00912"/>
    </source>
</evidence>
<feature type="domain" description="Glycosyl transferase family 51" evidence="16">
    <location>
        <begin position="87"/>
        <end position="275"/>
    </location>
</feature>
<keyword evidence="8" id="KW-0133">Cell shape</keyword>
<dbReference type="Proteomes" id="UP000316196">
    <property type="component" value="Unassembled WGS sequence"/>
</dbReference>
<dbReference type="GO" id="GO:0008955">
    <property type="term" value="F:peptidoglycan glycosyltransferase activity"/>
    <property type="evidence" value="ECO:0007669"/>
    <property type="project" value="UniProtKB-EC"/>
</dbReference>
<dbReference type="GO" id="GO:0008658">
    <property type="term" value="F:penicillin binding"/>
    <property type="evidence" value="ECO:0007669"/>
    <property type="project" value="InterPro"/>
</dbReference>
<evidence type="ECO:0000256" key="7">
    <source>
        <dbReference type="ARBA" id="ARBA00022801"/>
    </source>
</evidence>
<organism evidence="17 18">
    <name type="scientific">Propioniferax innocua</name>
    <dbReference type="NCBI Taxonomy" id="1753"/>
    <lineage>
        <taxon>Bacteria</taxon>
        <taxon>Bacillati</taxon>
        <taxon>Actinomycetota</taxon>
        <taxon>Actinomycetes</taxon>
        <taxon>Propionibacteriales</taxon>
        <taxon>Propionibacteriaceae</taxon>
        <taxon>Propioniferax</taxon>
    </lineage>
</organism>
<proteinExistence type="inferred from homology"/>
<accession>A0A542ZD65</accession>
<evidence type="ECO:0000256" key="11">
    <source>
        <dbReference type="ARBA" id="ARBA00023316"/>
    </source>
</evidence>
<dbReference type="PANTHER" id="PTHR32282">
    <property type="entry name" value="BINDING PROTEIN TRANSPEPTIDASE, PUTATIVE-RELATED"/>
    <property type="match status" value="1"/>
</dbReference>
<dbReference type="InterPro" id="IPR050396">
    <property type="entry name" value="Glycosyltr_51/Transpeptidase"/>
</dbReference>
<keyword evidence="7" id="KW-0378">Hydrolase</keyword>
<sequence length="744" mass="80132">MRQLLTRSRTLNAMSKSSLQAGSVVYRIASFGLVSLFAGILVAGLFIPGALAASAFSRNVADAMETLPADLEISAQSERSRVIMANGEELASFFEENRVYRPLSEISPVMQQAQVAIEDHRFFDHGAIDVKGTLRALVRNSTGDGGTQGGSSITQQFVKMAQVEAAKQRGDEEAIHEAQEKTVARKVQELRYAIALEKKYDKKWILEQYLNIAYYGDGAYGVQQAAWHYFGTHADQLNVEQSAMLAGLVQNPAATDPVHYPLIAVERRNVVLDRMASPDVGVISPAEAEEAAKKPFDPARVQPMPNGCVGTRYPFLCDYVRRELLTMPELGPTPEDRMNTVNRGGLRIETEIDPKTQDAAERAIADRISPRDPVIATMSMIQPGTGLIVALAQNRPEMGGDVGAGETYYNYSVGGRLSGEDMGGAEGYQAGSTFKTFTVAAALEQGISPSKSYNAADDMNFGGQTFENCEGAFTAPDYKVSNSTGRNGNMNMKMALAYSVNTYFIHLERDAGICNTAQMTQKLGVRLANEPQENFTKVHANNPSFTLGTPEVTPLSMAEAYATFAARGKHCNPVILKRVTNRAGDEVKVPGGKCEQVISEEVADQTNQLLQAVMNGTGSRARIPGGMPQGGKTGTIDDNQAVWFTGITPEMAGVSMIAIDKTHPYWGSENWYRGKPSLKGIQLPDSGTYLEGSGSGDAGAWIYAPAMAAALEGRPSTPFGKPASMPGDGAMNSLEPQPTQRNGG</sequence>
<evidence type="ECO:0000256" key="8">
    <source>
        <dbReference type="ARBA" id="ARBA00022960"/>
    </source>
</evidence>
<dbReference type="GO" id="GO:0030288">
    <property type="term" value="C:outer membrane-bounded periplasmic space"/>
    <property type="evidence" value="ECO:0007669"/>
    <property type="project" value="TreeGrafter"/>
</dbReference>
<dbReference type="AlphaFoldDB" id="A0A542ZD65"/>
<evidence type="ECO:0000256" key="10">
    <source>
        <dbReference type="ARBA" id="ARBA00023268"/>
    </source>
</evidence>
<dbReference type="Gene3D" id="1.10.3810.10">
    <property type="entry name" value="Biosynthetic peptidoglycan transglycosylase-like"/>
    <property type="match status" value="1"/>
</dbReference>
<protein>
    <submittedName>
        <fullName evidence="17">Membrane peptidoglycan carboxypeptidase</fullName>
    </submittedName>
</protein>
<evidence type="ECO:0000256" key="9">
    <source>
        <dbReference type="ARBA" id="ARBA00022984"/>
    </source>
</evidence>
<evidence type="ECO:0000256" key="1">
    <source>
        <dbReference type="ARBA" id="ARBA00007090"/>
    </source>
</evidence>
<evidence type="ECO:0000256" key="5">
    <source>
        <dbReference type="ARBA" id="ARBA00022676"/>
    </source>
</evidence>
<evidence type="ECO:0000256" key="6">
    <source>
        <dbReference type="ARBA" id="ARBA00022679"/>
    </source>
</evidence>
<dbReference type="SUPFAM" id="SSF53955">
    <property type="entry name" value="Lysozyme-like"/>
    <property type="match status" value="1"/>
</dbReference>
<keyword evidence="9" id="KW-0573">Peptidoglycan synthesis</keyword>
<evidence type="ECO:0000256" key="2">
    <source>
        <dbReference type="ARBA" id="ARBA00007739"/>
    </source>
</evidence>
<dbReference type="PANTHER" id="PTHR32282:SF33">
    <property type="entry name" value="PEPTIDOGLYCAN GLYCOSYLTRANSFERASE"/>
    <property type="match status" value="1"/>
</dbReference>
<dbReference type="EMBL" id="VFOR01000002">
    <property type="protein sequence ID" value="TQL58219.1"/>
    <property type="molecule type" value="Genomic_DNA"/>
</dbReference>
<comment type="catalytic activity">
    <reaction evidence="13">
        <text>[GlcNAc-(1-&gt;4)-Mur2Ac(oyl-L-Ala-gamma-D-Glu-L-Lys-D-Ala-D-Ala)](n)-di-trans,octa-cis-undecaprenyl diphosphate + beta-D-GlcNAc-(1-&gt;4)-Mur2Ac(oyl-L-Ala-gamma-D-Glu-L-Lys-D-Ala-D-Ala)-di-trans,octa-cis-undecaprenyl diphosphate = [GlcNAc-(1-&gt;4)-Mur2Ac(oyl-L-Ala-gamma-D-Glu-L-Lys-D-Ala-D-Ala)](n+1)-di-trans,octa-cis-undecaprenyl diphosphate + di-trans,octa-cis-undecaprenyl diphosphate + H(+)</text>
        <dbReference type="Rhea" id="RHEA:23708"/>
        <dbReference type="Rhea" id="RHEA-COMP:9602"/>
        <dbReference type="Rhea" id="RHEA-COMP:9603"/>
        <dbReference type="ChEBI" id="CHEBI:15378"/>
        <dbReference type="ChEBI" id="CHEBI:58405"/>
        <dbReference type="ChEBI" id="CHEBI:60033"/>
        <dbReference type="ChEBI" id="CHEBI:78435"/>
        <dbReference type="EC" id="2.4.99.28"/>
    </reaction>
</comment>
<evidence type="ECO:0000259" key="15">
    <source>
        <dbReference type="Pfam" id="PF00905"/>
    </source>
</evidence>
<comment type="catalytic activity">
    <reaction evidence="12">
        <text>Preferential cleavage: (Ac)2-L-Lys-D-Ala-|-D-Ala. Also transpeptidation of peptidyl-alanyl moieties that are N-acyl substituents of D-alanine.</text>
        <dbReference type="EC" id="3.4.16.4"/>
    </reaction>
</comment>
<dbReference type="InterPro" id="IPR001264">
    <property type="entry name" value="Glyco_trans_51"/>
</dbReference>
<dbReference type="Pfam" id="PF00912">
    <property type="entry name" value="Transgly"/>
    <property type="match status" value="1"/>
</dbReference>
<dbReference type="Pfam" id="PF00905">
    <property type="entry name" value="Transpeptidase"/>
    <property type="match status" value="1"/>
</dbReference>
<evidence type="ECO:0000256" key="13">
    <source>
        <dbReference type="ARBA" id="ARBA00049902"/>
    </source>
</evidence>
<keyword evidence="6" id="KW-0808">Transferase</keyword>
<keyword evidence="11" id="KW-0961">Cell wall biogenesis/degradation</keyword>
<evidence type="ECO:0000256" key="14">
    <source>
        <dbReference type="SAM" id="MobiDB-lite"/>
    </source>
</evidence>
<dbReference type="InterPro" id="IPR036950">
    <property type="entry name" value="PBP_transglycosylase"/>
</dbReference>
<keyword evidence="10" id="KW-0511">Multifunctional enzyme</keyword>
<keyword evidence="5" id="KW-0328">Glycosyltransferase</keyword>
<keyword evidence="3 17" id="KW-0121">Carboxypeptidase</keyword>
<dbReference type="FunFam" id="1.10.3810.10:FF:000001">
    <property type="entry name" value="Penicillin-binding protein 1A"/>
    <property type="match status" value="1"/>
</dbReference>
<comment type="caution">
    <text evidence="17">The sequence shown here is derived from an EMBL/GenBank/DDBJ whole genome shotgun (WGS) entry which is preliminary data.</text>
</comment>
<dbReference type="OrthoDB" id="9766909at2"/>
<evidence type="ECO:0000313" key="17">
    <source>
        <dbReference type="EMBL" id="TQL58219.1"/>
    </source>
</evidence>
<dbReference type="GO" id="GO:0009252">
    <property type="term" value="P:peptidoglycan biosynthetic process"/>
    <property type="evidence" value="ECO:0007669"/>
    <property type="project" value="UniProtKB-KW"/>
</dbReference>
<comment type="similarity">
    <text evidence="2">In the N-terminal section; belongs to the glycosyltransferase 51 family.</text>
</comment>
<dbReference type="GO" id="GO:0008360">
    <property type="term" value="P:regulation of cell shape"/>
    <property type="evidence" value="ECO:0007669"/>
    <property type="project" value="UniProtKB-KW"/>
</dbReference>
<dbReference type="InterPro" id="IPR001460">
    <property type="entry name" value="PCN-bd_Tpept"/>
</dbReference>
<evidence type="ECO:0000256" key="4">
    <source>
        <dbReference type="ARBA" id="ARBA00022670"/>
    </source>
</evidence>
<dbReference type="GO" id="GO:0009002">
    <property type="term" value="F:serine-type D-Ala-D-Ala carboxypeptidase activity"/>
    <property type="evidence" value="ECO:0007669"/>
    <property type="project" value="UniProtKB-EC"/>
</dbReference>
<gene>
    <name evidence="17" type="ORF">FB460_2073</name>
</gene>
<evidence type="ECO:0000256" key="3">
    <source>
        <dbReference type="ARBA" id="ARBA00022645"/>
    </source>
</evidence>
<dbReference type="GO" id="GO:0071555">
    <property type="term" value="P:cell wall organization"/>
    <property type="evidence" value="ECO:0007669"/>
    <property type="project" value="UniProtKB-KW"/>
</dbReference>
<reference evidence="17 18" key="1">
    <citation type="submission" date="2019-06" db="EMBL/GenBank/DDBJ databases">
        <title>Sequencing the genomes of 1000 actinobacteria strains.</title>
        <authorList>
            <person name="Klenk H.-P."/>
        </authorList>
    </citation>
    <scope>NUCLEOTIDE SEQUENCE [LARGE SCALE GENOMIC DNA]</scope>
    <source>
        <strain evidence="17 18">DSM 8251</strain>
    </source>
</reference>
<feature type="compositionally biased region" description="Polar residues" evidence="14">
    <location>
        <begin position="734"/>
        <end position="744"/>
    </location>
</feature>
<dbReference type="GO" id="GO:0006508">
    <property type="term" value="P:proteolysis"/>
    <property type="evidence" value="ECO:0007669"/>
    <property type="project" value="UniProtKB-KW"/>
</dbReference>